<dbReference type="GO" id="GO:0033499">
    <property type="term" value="P:galactose catabolic process via UDP-galactose, Leloir pathway"/>
    <property type="evidence" value="ECO:0007669"/>
    <property type="project" value="TreeGrafter"/>
</dbReference>
<keyword evidence="7 8" id="KW-0119">Carbohydrate metabolism</keyword>
<evidence type="ECO:0000256" key="3">
    <source>
        <dbReference type="ARBA" id="ARBA00006206"/>
    </source>
</evidence>
<dbReference type="InterPro" id="IPR014718">
    <property type="entry name" value="GH-type_carb-bd"/>
</dbReference>
<protein>
    <recommendedName>
        <fullName evidence="5 8">Aldose 1-epimerase</fullName>
        <ecNumber evidence="4 8">5.1.3.3</ecNumber>
    </recommendedName>
</protein>
<dbReference type="NCBIfam" id="NF008277">
    <property type="entry name" value="PRK11055.1"/>
    <property type="match status" value="1"/>
</dbReference>
<dbReference type="CDD" id="cd09019">
    <property type="entry name" value="galactose_mutarotase_like"/>
    <property type="match status" value="1"/>
</dbReference>
<feature type="binding site" evidence="10">
    <location>
        <position position="243"/>
    </location>
    <ligand>
        <name>beta-D-galactose</name>
        <dbReference type="ChEBI" id="CHEBI:27667"/>
    </ligand>
</feature>
<dbReference type="Gene3D" id="2.70.98.10">
    <property type="match status" value="1"/>
</dbReference>
<dbReference type="EC" id="5.1.3.3" evidence="4 8"/>
<dbReference type="AlphaFoldDB" id="A0A4T2GPJ7"/>
<evidence type="ECO:0000256" key="5">
    <source>
        <dbReference type="ARBA" id="ARBA00014165"/>
    </source>
</evidence>
<dbReference type="Proteomes" id="UP000305165">
    <property type="component" value="Unassembled WGS sequence"/>
</dbReference>
<comment type="pathway">
    <text evidence="2 8">Carbohydrate metabolism; hexose metabolism.</text>
</comment>
<organism evidence="12 13">
    <name type="scientific">Streptococcus suis</name>
    <dbReference type="NCBI Taxonomy" id="1307"/>
    <lineage>
        <taxon>Bacteria</taxon>
        <taxon>Bacillati</taxon>
        <taxon>Bacillota</taxon>
        <taxon>Bacilli</taxon>
        <taxon>Lactobacillales</taxon>
        <taxon>Streptococcaceae</taxon>
        <taxon>Streptococcus</taxon>
    </lineage>
</organism>
<dbReference type="InterPro" id="IPR047215">
    <property type="entry name" value="Galactose_mutarotase-like"/>
</dbReference>
<evidence type="ECO:0000256" key="4">
    <source>
        <dbReference type="ARBA" id="ARBA00013185"/>
    </source>
</evidence>
<dbReference type="GO" id="GO:0004034">
    <property type="term" value="F:aldose 1-epimerase activity"/>
    <property type="evidence" value="ECO:0007669"/>
    <property type="project" value="UniProtKB-EC"/>
</dbReference>
<evidence type="ECO:0000313" key="12">
    <source>
        <dbReference type="EMBL" id="TII00444.1"/>
    </source>
</evidence>
<comment type="similarity">
    <text evidence="3 8">Belongs to the aldose epimerase family.</text>
</comment>
<dbReference type="InterPro" id="IPR015443">
    <property type="entry name" value="Aldose_1-epimerase"/>
</dbReference>
<evidence type="ECO:0000256" key="10">
    <source>
        <dbReference type="PIRSR" id="PIRSR005096-2"/>
    </source>
</evidence>
<dbReference type="InterPro" id="IPR011013">
    <property type="entry name" value="Gal_mutarotase_sf_dom"/>
</dbReference>
<comment type="catalytic activity">
    <reaction evidence="1 8">
        <text>alpha-D-glucose = beta-D-glucose</text>
        <dbReference type="Rhea" id="RHEA:10264"/>
        <dbReference type="ChEBI" id="CHEBI:15903"/>
        <dbReference type="ChEBI" id="CHEBI:17925"/>
        <dbReference type="EC" id="5.1.3.3"/>
    </reaction>
</comment>
<dbReference type="GO" id="GO:0005737">
    <property type="term" value="C:cytoplasm"/>
    <property type="evidence" value="ECO:0007669"/>
    <property type="project" value="TreeGrafter"/>
</dbReference>
<evidence type="ECO:0000256" key="1">
    <source>
        <dbReference type="ARBA" id="ARBA00001614"/>
    </source>
</evidence>
<dbReference type="Pfam" id="PF01263">
    <property type="entry name" value="Aldose_epim"/>
    <property type="match status" value="1"/>
</dbReference>
<evidence type="ECO:0000256" key="8">
    <source>
        <dbReference type="PIRNR" id="PIRNR005096"/>
    </source>
</evidence>
<dbReference type="InterPro" id="IPR008183">
    <property type="entry name" value="Aldose_1/G6P_1-epimerase"/>
</dbReference>
<keyword evidence="6 8" id="KW-0413">Isomerase</keyword>
<dbReference type="EMBL" id="SSXO01000002">
    <property type="protein sequence ID" value="TII00444.1"/>
    <property type="molecule type" value="Genomic_DNA"/>
</dbReference>
<sequence>MKIEDFGREAKLFILENDNGLRLSVTNFGARIVKIEVPAEQDGGYRNVSLACASAEEYLELDPYVGASIVPVAGRISGARVEISGKEYALTENEPGRTLHGGVNTANLRNWEWECNGKDEVLFTTVLEDGFNGFPGRIEVGVRYCLSASNDVHVDYFARSDKDTIFNPTNHVYFNLSGQFFESIGQHQLKIAADYYVPLGEDNLPLGEFAAVDGTPFDFREFALFETGFSSDHEQTNLVKGYDHPWKLSRQETAVEVWSPDKKVGLEVSTDQPAAVIYTYNFPQEKLAAYHGVFSMECQGFPNACNLEGFGSIFLAAGEEFSSQTRYRLKW</sequence>
<evidence type="ECO:0000256" key="7">
    <source>
        <dbReference type="ARBA" id="ARBA00023277"/>
    </source>
</evidence>
<name>A0A4T2GPJ7_STRSU</name>
<evidence type="ECO:0000256" key="6">
    <source>
        <dbReference type="ARBA" id="ARBA00023235"/>
    </source>
</evidence>
<dbReference type="UniPathway" id="UPA00242"/>
<reference evidence="12 13" key="1">
    <citation type="submission" date="2019-04" db="EMBL/GenBank/DDBJ databases">
        <title>Genome analysis of Streptococcus suis strain WUSS424.</title>
        <authorList>
            <person name="Chen H."/>
            <person name="Gao X."/>
            <person name="Wu Z."/>
        </authorList>
    </citation>
    <scope>NUCLEOTIDE SEQUENCE [LARGE SCALE GENOMIC DNA]</scope>
    <source>
        <strain evidence="12 13">WUSS424</strain>
    </source>
</reference>
<dbReference type="PANTHER" id="PTHR10091:SF0">
    <property type="entry name" value="GALACTOSE MUTAROTASE"/>
    <property type="match status" value="1"/>
</dbReference>
<dbReference type="PANTHER" id="PTHR10091">
    <property type="entry name" value="ALDOSE-1-EPIMERASE"/>
    <property type="match status" value="1"/>
</dbReference>
<feature type="active site" description="Proton acceptor" evidence="9">
    <location>
        <position position="297"/>
    </location>
</feature>
<comment type="caution">
    <text evidence="12">The sequence shown here is derived from an EMBL/GenBank/DDBJ whole genome shotgun (WGS) entry which is preliminary data.</text>
</comment>
<dbReference type="SUPFAM" id="SSF74650">
    <property type="entry name" value="Galactose mutarotase-like"/>
    <property type="match status" value="1"/>
</dbReference>
<evidence type="ECO:0000313" key="13">
    <source>
        <dbReference type="Proteomes" id="UP000305165"/>
    </source>
</evidence>
<evidence type="ECO:0000256" key="11">
    <source>
        <dbReference type="PIRSR" id="PIRSR005096-3"/>
    </source>
</evidence>
<evidence type="ECO:0000256" key="2">
    <source>
        <dbReference type="ARBA" id="ARBA00005028"/>
    </source>
</evidence>
<dbReference type="PROSITE" id="PS00545">
    <property type="entry name" value="ALDOSE_1_EPIMERASE"/>
    <property type="match status" value="1"/>
</dbReference>
<gene>
    <name evidence="12" type="ORF">FAJ39_05100</name>
</gene>
<evidence type="ECO:0000256" key="9">
    <source>
        <dbReference type="PIRSR" id="PIRSR005096-1"/>
    </source>
</evidence>
<dbReference type="GO" id="GO:0030246">
    <property type="term" value="F:carbohydrate binding"/>
    <property type="evidence" value="ECO:0007669"/>
    <property type="project" value="InterPro"/>
</dbReference>
<proteinExistence type="inferred from homology"/>
<accession>A0A4T2GPJ7</accession>
<dbReference type="OrthoDB" id="9779408at2"/>
<dbReference type="PIRSF" id="PIRSF005096">
    <property type="entry name" value="GALM"/>
    <property type="match status" value="1"/>
</dbReference>
<dbReference type="GO" id="GO:0006006">
    <property type="term" value="P:glucose metabolic process"/>
    <property type="evidence" value="ECO:0007669"/>
    <property type="project" value="TreeGrafter"/>
</dbReference>
<feature type="active site" description="Proton donor" evidence="9">
    <location>
        <position position="171"/>
    </location>
</feature>
<dbReference type="InterPro" id="IPR018052">
    <property type="entry name" value="Ald1_epimerase_CS"/>
</dbReference>
<feature type="binding site" evidence="11">
    <location>
        <begin position="171"/>
        <end position="173"/>
    </location>
    <ligand>
        <name>beta-D-galactose</name>
        <dbReference type="ChEBI" id="CHEBI:27667"/>
    </ligand>
</feature>